<evidence type="ECO:0000256" key="1">
    <source>
        <dbReference type="SAM" id="Phobius"/>
    </source>
</evidence>
<organism evidence="2">
    <name type="scientific">marine sediment metagenome</name>
    <dbReference type="NCBI Taxonomy" id="412755"/>
    <lineage>
        <taxon>unclassified sequences</taxon>
        <taxon>metagenomes</taxon>
        <taxon>ecological metagenomes</taxon>
    </lineage>
</organism>
<sequence length="47" mass="5771">MKKSQEFSEIINIEKSRLFRVLIYEKILFQTLFISITYDFYEVFLEG</sequence>
<feature type="transmembrane region" description="Helical" evidence="1">
    <location>
        <begin position="21"/>
        <end position="41"/>
    </location>
</feature>
<keyword evidence="1" id="KW-1133">Transmembrane helix</keyword>
<accession>X1RY47</accession>
<protein>
    <submittedName>
        <fullName evidence="2">Uncharacterized protein</fullName>
    </submittedName>
</protein>
<keyword evidence="1" id="KW-0472">Membrane</keyword>
<keyword evidence="1" id="KW-0812">Transmembrane</keyword>
<gene>
    <name evidence="2" type="ORF">S12H4_00973</name>
</gene>
<evidence type="ECO:0000313" key="2">
    <source>
        <dbReference type="EMBL" id="GAI60444.1"/>
    </source>
</evidence>
<reference evidence="2" key="1">
    <citation type="journal article" date="2014" name="Front. Microbiol.">
        <title>High frequency of phylogenetically diverse reductive dehalogenase-homologous genes in deep subseafloor sedimentary metagenomes.</title>
        <authorList>
            <person name="Kawai M."/>
            <person name="Futagami T."/>
            <person name="Toyoda A."/>
            <person name="Takaki Y."/>
            <person name="Nishi S."/>
            <person name="Hori S."/>
            <person name="Arai W."/>
            <person name="Tsubouchi T."/>
            <person name="Morono Y."/>
            <person name="Uchiyama I."/>
            <person name="Ito T."/>
            <person name="Fujiyama A."/>
            <person name="Inagaki F."/>
            <person name="Takami H."/>
        </authorList>
    </citation>
    <scope>NUCLEOTIDE SEQUENCE</scope>
    <source>
        <strain evidence="2">Expedition CK06-06</strain>
    </source>
</reference>
<dbReference type="EMBL" id="BARW01000164">
    <property type="protein sequence ID" value="GAI60444.1"/>
    <property type="molecule type" value="Genomic_DNA"/>
</dbReference>
<proteinExistence type="predicted"/>
<dbReference type="AlphaFoldDB" id="X1RY47"/>
<name>X1RY47_9ZZZZ</name>
<comment type="caution">
    <text evidence="2">The sequence shown here is derived from an EMBL/GenBank/DDBJ whole genome shotgun (WGS) entry which is preliminary data.</text>
</comment>